<name>A0ABD2WAZ2_9HYME</name>
<evidence type="ECO:0000256" key="1">
    <source>
        <dbReference type="SAM" id="MobiDB-lite"/>
    </source>
</evidence>
<protein>
    <submittedName>
        <fullName evidence="2">Uncharacterized protein</fullName>
    </submittedName>
</protein>
<feature type="compositionally biased region" description="Basic residues" evidence="1">
    <location>
        <begin position="40"/>
        <end position="53"/>
    </location>
</feature>
<comment type="caution">
    <text evidence="2">The sequence shown here is derived from an EMBL/GenBank/DDBJ whole genome shotgun (WGS) entry which is preliminary data.</text>
</comment>
<keyword evidence="3" id="KW-1185">Reference proteome</keyword>
<sequence length="211" mass="23665">MQRKARASQQRVAVVPEAAAARQISEGEFREKKSFDRAGAKSRRGKKQQHLRGRSSTVINRINSAAGLVPAEALTSCSDSWSRGYSGSSSSSSIKASYVPRRGRGPCIYDTYIDPLRCRRRRRRLLYILPIQRVSETIWLLRLPIYMCFSAGSASRVRSSSTKEPEQPSSICTLGEALNIVEQPSRLCSSTLHYRAFIYTCILINNRSMSL</sequence>
<feature type="compositionally biased region" description="Basic and acidic residues" evidence="1">
    <location>
        <begin position="25"/>
        <end position="39"/>
    </location>
</feature>
<feature type="compositionally biased region" description="Low complexity" evidence="1">
    <location>
        <begin position="12"/>
        <end position="21"/>
    </location>
</feature>
<organism evidence="2 3">
    <name type="scientific">Trichogramma kaykai</name>
    <dbReference type="NCBI Taxonomy" id="54128"/>
    <lineage>
        <taxon>Eukaryota</taxon>
        <taxon>Metazoa</taxon>
        <taxon>Ecdysozoa</taxon>
        <taxon>Arthropoda</taxon>
        <taxon>Hexapoda</taxon>
        <taxon>Insecta</taxon>
        <taxon>Pterygota</taxon>
        <taxon>Neoptera</taxon>
        <taxon>Endopterygota</taxon>
        <taxon>Hymenoptera</taxon>
        <taxon>Apocrita</taxon>
        <taxon>Proctotrupomorpha</taxon>
        <taxon>Chalcidoidea</taxon>
        <taxon>Trichogrammatidae</taxon>
        <taxon>Trichogramma</taxon>
    </lineage>
</organism>
<gene>
    <name evidence="2" type="ORF">TKK_014936</name>
</gene>
<feature type="region of interest" description="Disordered" evidence="1">
    <location>
        <begin position="1"/>
        <end position="54"/>
    </location>
</feature>
<dbReference type="AlphaFoldDB" id="A0ABD2WAZ2"/>
<evidence type="ECO:0000313" key="2">
    <source>
        <dbReference type="EMBL" id="KAL3390122.1"/>
    </source>
</evidence>
<accession>A0ABD2WAZ2</accession>
<dbReference type="EMBL" id="JBJJXI010000121">
    <property type="protein sequence ID" value="KAL3390122.1"/>
    <property type="molecule type" value="Genomic_DNA"/>
</dbReference>
<evidence type="ECO:0000313" key="3">
    <source>
        <dbReference type="Proteomes" id="UP001627154"/>
    </source>
</evidence>
<reference evidence="2 3" key="1">
    <citation type="journal article" date="2024" name="bioRxiv">
        <title>A reference genome for Trichogramma kaykai: A tiny desert-dwelling parasitoid wasp with competing sex-ratio distorters.</title>
        <authorList>
            <person name="Culotta J."/>
            <person name="Lindsey A.R."/>
        </authorList>
    </citation>
    <scope>NUCLEOTIDE SEQUENCE [LARGE SCALE GENOMIC DNA]</scope>
    <source>
        <strain evidence="2 3">KSX58</strain>
    </source>
</reference>
<proteinExistence type="predicted"/>
<dbReference type="Proteomes" id="UP001627154">
    <property type="component" value="Unassembled WGS sequence"/>
</dbReference>